<dbReference type="Gene3D" id="3.30.1360.40">
    <property type="match status" value="1"/>
</dbReference>
<dbReference type="InterPro" id="IPR029000">
    <property type="entry name" value="Cyclophilin-like_dom_sf"/>
</dbReference>
<dbReference type="PANTHER" id="PTHR34698:SF2">
    <property type="entry name" value="5-OXOPROLINASE SUBUNIT B"/>
    <property type="match status" value="1"/>
</dbReference>
<name>A0A518HAY0_9BACT</name>
<dbReference type="GO" id="GO:0016787">
    <property type="term" value="F:hydrolase activity"/>
    <property type="evidence" value="ECO:0007669"/>
    <property type="project" value="UniProtKB-KW"/>
</dbReference>
<evidence type="ECO:0000313" key="6">
    <source>
        <dbReference type="Proteomes" id="UP000317835"/>
    </source>
</evidence>
<protein>
    <submittedName>
        <fullName evidence="5">Kinase A inhibitor</fullName>
    </submittedName>
</protein>
<reference evidence="5 6" key="1">
    <citation type="submission" date="2019-02" db="EMBL/GenBank/DDBJ databases">
        <title>Deep-cultivation of Planctomycetes and their phenomic and genomic characterization uncovers novel biology.</title>
        <authorList>
            <person name="Wiegand S."/>
            <person name="Jogler M."/>
            <person name="Boedeker C."/>
            <person name="Pinto D."/>
            <person name="Vollmers J."/>
            <person name="Rivas-Marin E."/>
            <person name="Kohn T."/>
            <person name="Peeters S.H."/>
            <person name="Heuer A."/>
            <person name="Rast P."/>
            <person name="Oberbeckmann S."/>
            <person name="Bunk B."/>
            <person name="Jeske O."/>
            <person name="Meyerdierks A."/>
            <person name="Storesund J.E."/>
            <person name="Kallscheuer N."/>
            <person name="Luecker S."/>
            <person name="Lage O.M."/>
            <person name="Pohl T."/>
            <person name="Merkel B.J."/>
            <person name="Hornburger P."/>
            <person name="Mueller R.-W."/>
            <person name="Bruemmer F."/>
            <person name="Labrenz M."/>
            <person name="Spormann A.M."/>
            <person name="Op den Camp H."/>
            <person name="Overmann J."/>
            <person name="Amann R."/>
            <person name="Jetten M.S.M."/>
            <person name="Mascher T."/>
            <person name="Medema M.H."/>
            <person name="Devos D.P."/>
            <person name="Kaster A.-K."/>
            <person name="Ovreas L."/>
            <person name="Rohde M."/>
            <person name="Galperin M.Y."/>
            <person name="Jogler C."/>
        </authorList>
    </citation>
    <scope>NUCLEOTIDE SEQUENCE [LARGE SCALE GENOMIC DNA]</scope>
    <source>
        <strain evidence="5 6">ElP</strain>
    </source>
</reference>
<evidence type="ECO:0000256" key="3">
    <source>
        <dbReference type="ARBA" id="ARBA00022840"/>
    </source>
</evidence>
<proteinExistence type="predicted"/>
<evidence type="ECO:0000313" key="5">
    <source>
        <dbReference type="EMBL" id="QDV37999.1"/>
    </source>
</evidence>
<gene>
    <name evidence="5" type="primary">kipI</name>
    <name evidence="5" type="ORF">ElP_59460</name>
</gene>
<dbReference type="KEGG" id="tpla:ElP_59460"/>
<dbReference type="SUPFAM" id="SSF160467">
    <property type="entry name" value="PH0987 N-terminal domain-like"/>
    <property type="match status" value="1"/>
</dbReference>
<keyword evidence="1" id="KW-0547">Nucleotide-binding</keyword>
<dbReference type="InterPro" id="IPR010016">
    <property type="entry name" value="PxpB"/>
</dbReference>
<sequence>MGDRAWLARFETTRDAAAWAEAVRERRWPGVADVVAAYRSAAVFAARDADDLDAIEANLMAEPVPGGRSAVGRSVRVPVLYDGEDLAEVADRVGLTVEEVIRTHAGTGYTVRAIGFLPGFPYLGELPGPLSGLPRRAHPRARVPAGSVAIAGQQTGIYPGESPGGWHLIGRTPVVLADPARGYFAMGVGDRVRFEPIGPGRFEALRGLLLDDEAVGAVGT</sequence>
<evidence type="ECO:0000256" key="2">
    <source>
        <dbReference type="ARBA" id="ARBA00022801"/>
    </source>
</evidence>
<keyword evidence="6" id="KW-1185">Reference proteome</keyword>
<dbReference type="GO" id="GO:0005524">
    <property type="term" value="F:ATP binding"/>
    <property type="evidence" value="ECO:0007669"/>
    <property type="project" value="UniProtKB-KW"/>
</dbReference>
<dbReference type="Proteomes" id="UP000317835">
    <property type="component" value="Chromosome"/>
</dbReference>
<dbReference type="InterPro" id="IPR003833">
    <property type="entry name" value="CT_C_D"/>
</dbReference>
<dbReference type="SUPFAM" id="SSF50891">
    <property type="entry name" value="Cyclophilin-like"/>
    <property type="match status" value="1"/>
</dbReference>
<accession>A0A518HAY0</accession>
<evidence type="ECO:0000259" key="4">
    <source>
        <dbReference type="SMART" id="SM00796"/>
    </source>
</evidence>
<keyword evidence="3" id="KW-0067">ATP-binding</keyword>
<keyword evidence="2" id="KW-0378">Hydrolase</keyword>
<dbReference type="RefSeq" id="WP_261344392.1">
    <property type="nucleotide sequence ID" value="NZ_CP036426.1"/>
</dbReference>
<dbReference type="PANTHER" id="PTHR34698">
    <property type="entry name" value="5-OXOPROLINASE SUBUNIT B"/>
    <property type="match status" value="1"/>
</dbReference>
<dbReference type="Gene3D" id="2.40.100.10">
    <property type="entry name" value="Cyclophilin-like"/>
    <property type="match status" value="1"/>
</dbReference>
<dbReference type="Pfam" id="PF02682">
    <property type="entry name" value="CT_C_D"/>
    <property type="match status" value="1"/>
</dbReference>
<dbReference type="EMBL" id="CP036426">
    <property type="protein sequence ID" value="QDV37999.1"/>
    <property type="molecule type" value="Genomic_DNA"/>
</dbReference>
<dbReference type="AlphaFoldDB" id="A0A518HAY0"/>
<dbReference type="SMART" id="SM00796">
    <property type="entry name" value="AHS1"/>
    <property type="match status" value="1"/>
</dbReference>
<organism evidence="5 6">
    <name type="scientific">Tautonia plasticadhaerens</name>
    <dbReference type="NCBI Taxonomy" id="2527974"/>
    <lineage>
        <taxon>Bacteria</taxon>
        <taxon>Pseudomonadati</taxon>
        <taxon>Planctomycetota</taxon>
        <taxon>Planctomycetia</taxon>
        <taxon>Isosphaerales</taxon>
        <taxon>Isosphaeraceae</taxon>
        <taxon>Tautonia</taxon>
    </lineage>
</organism>
<feature type="domain" description="Carboxyltransferase" evidence="4">
    <location>
        <begin position="1"/>
        <end position="186"/>
    </location>
</feature>
<evidence type="ECO:0000256" key="1">
    <source>
        <dbReference type="ARBA" id="ARBA00022741"/>
    </source>
</evidence>